<keyword evidence="2 3" id="KW-0808">Transferase</keyword>
<organism evidence="6">
    <name type="scientific">Compsopogon caeruleus</name>
    <dbReference type="NCBI Taxonomy" id="31354"/>
    <lineage>
        <taxon>Eukaryota</taxon>
        <taxon>Rhodophyta</taxon>
        <taxon>Compsopogonophyceae</taxon>
        <taxon>Compsopogonales</taxon>
        <taxon>Compsopogonaceae</taxon>
        <taxon>Compsopogon</taxon>
    </lineage>
</organism>
<dbReference type="Gene3D" id="1.10.580.10">
    <property type="entry name" value="Citrate Synthase, domain 1"/>
    <property type="match status" value="1"/>
</dbReference>
<protein>
    <recommendedName>
        <fullName evidence="3 5">Citrate synthase</fullName>
    </recommendedName>
</protein>
<dbReference type="InterPro" id="IPR002020">
    <property type="entry name" value="Citrate_synthase"/>
</dbReference>
<dbReference type="InterPro" id="IPR016143">
    <property type="entry name" value="Citrate_synth-like_sm_a-sub"/>
</dbReference>
<dbReference type="PIRSF" id="PIRSF001369">
    <property type="entry name" value="Citrate_synth"/>
    <property type="match status" value="1"/>
</dbReference>
<dbReference type="GO" id="GO:0006099">
    <property type="term" value="P:tricarboxylic acid cycle"/>
    <property type="evidence" value="ECO:0007669"/>
    <property type="project" value="InterPro"/>
</dbReference>
<dbReference type="InterPro" id="IPR016142">
    <property type="entry name" value="Citrate_synth-like_lrg_a-sub"/>
</dbReference>
<dbReference type="Pfam" id="PF00285">
    <property type="entry name" value="Citrate_synt"/>
    <property type="match status" value="1"/>
</dbReference>
<gene>
    <name evidence="6" type="ORF">CCAE0312_LOCUS6232</name>
</gene>
<dbReference type="Gene3D" id="1.10.230.10">
    <property type="entry name" value="Cytochrome P450-Terp, domain 2"/>
    <property type="match status" value="1"/>
</dbReference>
<evidence type="ECO:0000313" key="6">
    <source>
        <dbReference type="EMBL" id="CAD9234144.1"/>
    </source>
</evidence>
<dbReference type="PRINTS" id="PR00143">
    <property type="entry name" value="CITRTSNTHASE"/>
</dbReference>
<dbReference type="AlphaFoldDB" id="A0A7S1XFJ4"/>
<accession>A0A7S1XFJ4</accession>
<dbReference type="PANTHER" id="PTHR42871:SF1">
    <property type="entry name" value="CITRATE SYNTHASE"/>
    <property type="match status" value="1"/>
</dbReference>
<dbReference type="InterPro" id="IPR036969">
    <property type="entry name" value="Citrate_synthase_sf"/>
</dbReference>
<evidence type="ECO:0000256" key="5">
    <source>
        <dbReference type="RuleBase" id="RU000441"/>
    </source>
</evidence>
<reference evidence="6" key="1">
    <citation type="submission" date="2021-01" db="EMBL/GenBank/DDBJ databases">
        <authorList>
            <person name="Corre E."/>
            <person name="Pelletier E."/>
            <person name="Niang G."/>
            <person name="Scheremetjew M."/>
            <person name="Finn R."/>
            <person name="Kale V."/>
            <person name="Holt S."/>
            <person name="Cochrane G."/>
            <person name="Meng A."/>
            <person name="Brown T."/>
            <person name="Cohen L."/>
        </authorList>
    </citation>
    <scope>NUCLEOTIDE SEQUENCE</scope>
    <source>
        <strain evidence="6">SAG 36.94</strain>
    </source>
</reference>
<feature type="active site" evidence="4">
    <location>
        <position position="298"/>
    </location>
</feature>
<dbReference type="SUPFAM" id="SSF48256">
    <property type="entry name" value="Citrate synthase"/>
    <property type="match status" value="1"/>
</dbReference>
<comment type="similarity">
    <text evidence="1 3 5">Belongs to the citrate synthase family.</text>
</comment>
<dbReference type="GO" id="GO:0046912">
    <property type="term" value="F:acyltransferase activity, acyl groups converted into alkyl on transfer"/>
    <property type="evidence" value="ECO:0007669"/>
    <property type="project" value="InterPro"/>
</dbReference>
<sequence>MERLAERSSFLEVAYLLIYGDLPTEREGGEWRRLVMTHTMLHEDILSQMRTFRYDAHPMGTLIASLAAMSAFHPEANPMLQGNMNLYQEDESRRNQEIVRILGKVATIAACAYRVRIGRPFNVPDASGKLDYTENFLMMLDRLSESDYRPDPRLVRILDRIFIALSDDGMNCATSFLRHVASSRVDPYMCVASASGAQYGSRISGVGDAVLRMLEEIGSVDRVESFVDLAKQSKRRLQGFGHINYKAYDPRARVLRNLALELKSITAGDPRLDIALRLEDVVLHDDFFVTRRVFPNVDLFLSVIISMMGFPSDFFSAIITIGRTAGWLAQWRETILDPSNRIHRPRQLYVGHRNRTYQPILERDKAPNPSNEQHRTLHLQARQSMANYRRVMEEL</sequence>
<name>A0A7S1XFJ4_9RHOD</name>
<feature type="active site" evidence="4">
    <location>
        <position position="242"/>
    </location>
</feature>
<dbReference type="InterPro" id="IPR024176">
    <property type="entry name" value="Citrate_synthase_bac-typ"/>
</dbReference>
<dbReference type="EMBL" id="HBGH01011242">
    <property type="protein sequence ID" value="CAD9234144.1"/>
    <property type="molecule type" value="Transcribed_RNA"/>
</dbReference>
<evidence type="ECO:0000256" key="1">
    <source>
        <dbReference type="ARBA" id="ARBA00010566"/>
    </source>
</evidence>
<proteinExistence type="inferred from homology"/>
<evidence type="ECO:0000256" key="4">
    <source>
        <dbReference type="PIRSR" id="PIRSR001369-1"/>
    </source>
</evidence>
<evidence type="ECO:0000256" key="3">
    <source>
        <dbReference type="PIRNR" id="PIRNR001369"/>
    </source>
</evidence>
<evidence type="ECO:0000256" key="2">
    <source>
        <dbReference type="ARBA" id="ARBA00022679"/>
    </source>
</evidence>
<dbReference type="PANTHER" id="PTHR42871">
    <property type="entry name" value="CITRATE SYNTHASE"/>
    <property type="match status" value="1"/>
</dbReference>